<dbReference type="EC" id="3.1.2.4" evidence="2"/>
<dbReference type="PANTHER" id="PTHR43176:SF3">
    <property type="entry name" value="3-HYDROXYISOBUTYRYL-COA HYDROLASE, MITOCHONDRIAL"/>
    <property type="match status" value="1"/>
</dbReference>
<dbReference type="NCBIfam" id="NF004127">
    <property type="entry name" value="PRK05617.1"/>
    <property type="match status" value="1"/>
</dbReference>
<dbReference type="InterPro" id="IPR045004">
    <property type="entry name" value="ECH_dom"/>
</dbReference>
<evidence type="ECO:0000313" key="6">
    <source>
        <dbReference type="Proteomes" id="UP000805841"/>
    </source>
</evidence>
<dbReference type="Gene3D" id="3.90.226.10">
    <property type="entry name" value="2-enoyl-CoA Hydratase, Chain A, domain 1"/>
    <property type="match status" value="1"/>
</dbReference>
<dbReference type="Pfam" id="PF16113">
    <property type="entry name" value="ECH_2"/>
    <property type="match status" value="1"/>
</dbReference>
<dbReference type="PANTHER" id="PTHR43176">
    <property type="entry name" value="3-HYDROXYISOBUTYRYL-COA HYDROLASE-RELATED"/>
    <property type="match status" value="1"/>
</dbReference>
<comment type="catalytic activity">
    <reaction evidence="1">
        <text>3-hydroxy-2-methylpropanoyl-CoA + H2O = 3-hydroxy-2-methylpropanoate + CoA + H(+)</text>
        <dbReference type="Rhea" id="RHEA:20888"/>
        <dbReference type="ChEBI" id="CHEBI:11805"/>
        <dbReference type="ChEBI" id="CHEBI:15377"/>
        <dbReference type="ChEBI" id="CHEBI:15378"/>
        <dbReference type="ChEBI" id="CHEBI:57287"/>
        <dbReference type="ChEBI" id="CHEBI:57340"/>
        <dbReference type="EC" id="3.1.2.4"/>
    </reaction>
</comment>
<gene>
    <name evidence="5" type="ORF">HAQ05_22350</name>
</gene>
<evidence type="ECO:0000259" key="4">
    <source>
        <dbReference type="Pfam" id="PF16113"/>
    </source>
</evidence>
<accession>A0ABR7Z794</accession>
<dbReference type="RefSeq" id="WP_190424688.1">
    <property type="nucleotide sequence ID" value="NZ_JAAOCA010000035.1"/>
</dbReference>
<name>A0ABR7Z794_9PSED</name>
<protein>
    <recommendedName>
        <fullName evidence="2">3-hydroxyisobutyryl-CoA hydrolase</fullName>
        <ecNumber evidence="2">3.1.2.4</ecNumber>
    </recommendedName>
</protein>
<sequence length="371" mass="40596">MNLQFEELSSASGACLGIATLNAEKTLNALTLPMIEGLLAQLKTWAHNPRITCVLLRGAGSKSFCAGGDVVSLVQACRGRPGEVPALAGRFFAAEYRLDYALHTYEKPLLCWGHGYVLGGGLGLLQGAGVRIVTPSSRLAMPEISIGLYPDVGAGWFLPRLPGKLGLFLAMTGAQVNGSDALELGLADRFMADDQQDALIDGLLQLNWQTQQRQQLNSLLCALEHDARPHRPPGQWLAQRPLIDQSLDVVDAAAAYNTILRWQGHPDPLLAKAADTLAKGCPLSARLCWEQQQRTRLLSLAEVLRLDYAMSLNCCRHPEFPEGVRARLIDKDHTPHWHWPDPCSIPEAVVQAHFSKVWEGRHPLADLGCYP</sequence>
<organism evidence="5 6">
    <name type="scientific">Pseudomonas typographi</name>
    <dbReference type="NCBI Taxonomy" id="2715964"/>
    <lineage>
        <taxon>Bacteria</taxon>
        <taxon>Pseudomonadati</taxon>
        <taxon>Pseudomonadota</taxon>
        <taxon>Gammaproteobacteria</taxon>
        <taxon>Pseudomonadales</taxon>
        <taxon>Pseudomonadaceae</taxon>
        <taxon>Pseudomonas</taxon>
    </lineage>
</organism>
<feature type="domain" description="Enoyl-CoA hydratase/isomerase" evidence="4">
    <location>
        <begin position="17"/>
        <end position="354"/>
    </location>
</feature>
<proteinExistence type="predicted"/>
<dbReference type="Proteomes" id="UP000805841">
    <property type="component" value="Unassembled WGS sequence"/>
</dbReference>
<dbReference type="InterPro" id="IPR032259">
    <property type="entry name" value="HIBYL-CoA-H"/>
</dbReference>
<dbReference type="SUPFAM" id="SSF52096">
    <property type="entry name" value="ClpP/crotonase"/>
    <property type="match status" value="1"/>
</dbReference>
<keyword evidence="6" id="KW-1185">Reference proteome</keyword>
<evidence type="ECO:0000313" key="5">
    <source>
        <dbReference type="EMBL" id="MBD1601421.1"/>
    </source>
</evidence>
<evidence type="ECO:0000256" key="2">
    <source>
        <dbReference type="ARBA" id="ARBA00011915"/>
    </source>
</evidence>
<comment type="caution">
    <text evidence="5">The sequence shown here is derived from an EMBL/GenBank/DDBJ whole genome shotgun (WGS) entry which is preliminary data.</text>
</comment>
<keyword evidence="3" id="KW-0378">Hydrolase</keyword>
<evidence type="ECO:0000256" key="1">
    <source>
        <dbReference type="ARBA" id="ARBA00001709"/>
    </source>
</evidence>
<dbReference type="InterPro" id="IPR029045">
    <property type="entry name" value="ClpP/crotonase-like_dom_sf"/>
</dbReference>
<evidence type="ECO:0000256" key="3">
    <source>
        <dbReference type="ARBA" id="ARBA00022801"/>
    </source>
</evidence>
<dbReference type="CDD" id="cd06558">
    <property type="entry name" value="crotonase-like"/>
    <property type="match status" value="1"/>
</dbReference>
<reference evidence="5 6" key="1">
    <citation type="journal article" date="2020" name="Insects">
        <title>Bacteria Belonging to Pseudomonas typographi sp. nov. from the Bark Beetle Ips typographus Have Genomic Potential to Aid in the Host Ecology.</title>
        <authorList>
            <person name="Peral-Aranega E."/>
            <person name="Saati-Santamaria Z."/>
            <person name="Kolarik M."/>
            <person name="Rivas R."/>
            <person name="Garcia-Fraile P."/>
        </authorList>
    </citation>
    <scope>NUCLEOTIDE SEQUENCE [LARGE SCALE GENOMIC DNA]</scope>
    <source>
        <strain evidence="5 6">CA3A</strain>
    </source>
</reference>
<dbReference type="EMBL" id="JAAOCA010000035">
    <property type="protein sequence ID" value="MBD1601421.1"/>
    <property type="molecule type" value="Genomic_DNA"/>
</dbReference>